<feature type="domain" description="KH type-2" evidence="10">
    <location>
        <begin position="38"/>
        <end position="131"/>
    </location>
</feature>
<keyword evidence="4 8" id="KW-0689">Ribosomal protein</keyword>
<dbReference type="SUPFAM" id="SSF54814">
    <property type="entry name" value="Prokaryotic type KH domain (KH-domain type II)"/>
    <property type="match status" value="1"/>
</dbReference>
<organism evidence="11 12">
    <name type="scientific">Candidatus Ryanbacteria bacterium CG10_big_fil_rev_8_21_14_0_10_43_42</name>
    <dbReference type="NCBI Taxonomy" id="1974864"/>
    <lineage>
        <taxon>Bacteria</taxon>
        <taxon>Candidatus Ryaniibacteriota</taxon>
    </lineage>
</organism>
<evidence type="ECO:0000256" key="5">
    <source>
        <dbReference type="ARBA" id="ARBA00023274"/>
    </source>
</evidence>
<evidence type="ECO:0000259" key="10">
    <source>
        <dbReference type="PROSITE" id="PS50823"/>
    </source>
</evidence>
<dbReference type="InterPro" id="IPR057258">
    <property type="entry name" value="Ribosomal_uS3"/>
</dbReference>
<dbReference type="Pfam" id="PF00189">
    <property type="entry name" value="Ribosomal_S3_C"/>
    <property type="match status" value="1"/>
</dbReference>
<dbReference type="PANTHER" id="PTHR11760">
    <property type="entry name" value="30S/40S RIBOSOMAL PROTEIN S3"/>
    <property type="match status" value="1"/>
</dbReference>
<evidence type="ECO:0000256" key="1">
    <source>
        <dbReference type="ARBA" id="ARBA00010761"/>
    </source>
</evidence>
<comment type="similarity">
    <text evidence="1 8 9">Belongs to the universal ribosomal protein uS3 family.</text>
</comment>
<dbReference type="Gene3D" id="3.30.300.20">
    <property type="match status" value="1"/>
</dbReference>
<dbReference type="FunFam" id="3.30.300.20:FF:000001">
    <property type="entry name" value="30S ribosomal protein S3"/>
    <property type="match status" value="1"/>
</dbReference>
<dbReference type="InterPro" id="IPR004044">
    <property type="entry name" value="KH_dom_type_2"/>
</dbReference>
<dbReference type="Proteomes" id="UP000229098">
    <property type="component" value="Unassembled WGS sequence"/>
</dbReference>
<dbReference type="InterPro" id="IPR036419">
    <property type="entry name" value="Ribosomal_S3_C_sf"/>
</dbReference>
<evidence type="ECO:0000313" key="12">
    <source>
        <dbReference type="Proteomes" id="UP000229098"/>
    </source>
</evidence>
<dbReference type="NCBIfam" id="TIGR01009">
    <property type="entry name" value="rpsC_bact"/>
    <property type="match status" value="1"/>
</dbReference>
<proteinExistence type="inferred from homology"/>
<keyword evidence="5 8" id="KW-0687">Ribonucleoprotein</keyword>
<name>A0A2M8KXZ4_9BACT</name>
<evidence type="ECO:0000256" key="8">
    <source>
        <dbReference type="HAMAP-Rule" id="MF_01309"/>
    </source>
</evidence>
<evidence type="ECO:0000256" key="2">
    <source>
        <dbReference type="ARBA" id="ARBA00022730"/>
    </source>
</evidence>
<dbReference type="InterPro" id="IPR018280">
    <property type="entry name" value="Ribosomal_uS3_CS"/>
</dbReference>
<dbReference type="GO" id="GO:0019843">
    <property type="term" value="F:rRNA binding"/>
    <property type="evidence" value="ECO:0007669"/>
    <property type="project" value="UniProtKB-UniRule"/>
</dbReference>
<evidence type="ECO:0000313" key="11">
    <source>
        <dbReference type="EMBL" id="PJE64805.1"/>
    </source>
</evidence>
<dbReference type="PROSITE" id="PS50823">
    <property type="entry name" value="KH_TYPE_2"/>
    <property type="match status" value="1"/>
</dbReference>
<sequence>MTHVAHPYGLRLGIINDWRSRWFDKRAYRRHLKVDTLLREFLWKELKGILVDSIDIERSPRIIHIIISTSQPGILIGRGGEGAEKLKEKIRTFVARVEFRSALVEKRRGLDAIEKKEKGKLNVKLTIEEVRSPESRASIVAQMVVQELERRMSFRRVLKNTLEKVMTQKDVEGVKVSVKGRLDGAEMGRHEWLRKGRIPLQTLRADIDYASRTARLPYGAIGVKVWIYRGDIFDKDKKE</sequence>
<dbReference type="GO" id="GO:0003729">
    <property type="term" value="F:mRNA binding"/>
    <property type="evidence" value="ECO:0007669"/>
    <property type="project" value="UniProtKB-UniRule"/>
</dbReference>
<dbReference type="AlphaFoldDB" id="A0A2M8KXZ4"/>
<evidence type="ECO:0000256" key="6">
    <source>
        <dbReference type="ARBA" id="ARBA00024998"/>
    </source>
</evidence>
<dbReference type="InterPro" id="IPR015946">
    <property type="entry name" value="KH_dom-like_a/b"/>
</dbReference>
<comment type="subunit">
    <text evidence="8">Part of the 30S ribosomal subunit. Forms a tight complex with proteins S10 and S14.</text>
</comment>
<evidence type="ECO:0000256" key="4">
    <source>
        <dbReference type="ARBA" id="ARBA00022980"/>
    </source>
</evidence>
<dbReference type="GO" id="GO:0006412">
    <property type="term" value="P:translation"/>
    <property type="evidence" value="ECO:0007669"/>
    <property type="project" value="UniProtKB-UniRule"/>
</dbReference>
<evidence type="ECO:0000256" key="9">
    <source>
        <dbReference type="RuleBase" id="RU003624"/>
    </source>
</evidence>
<accession>A0A2M8KXZ4</accession>
<dbReference type="GO" id="GO:0022627">
    <property type="term" value="C:cytosolic small ribosomal subunit"/>
    <property type="evidence" value="ECO:0007669"/>
    <property type="project" value="TreeGrafter"/>
</dbReference>
<dbReference type="InterPro" id="IPR004087">
    <property type="entry name" value="KH_dom"/>
</dbReference>
<protein>
    <recommendedName>
        <fullName evidence="7 8">Small ribosomal subunit protein uS3</fullName>
    </recommendedName>
</protein>
<dbReference type="PANTHER" id="PTHR11760:SF19">
    <property type="entry name" value="SMALL RIBOSOMAL SUBUNIT PROTEIN US3C"/>
    <property type="match status" value="1"/>
</dbReference>
<dbReference type="Pfam" id="PF07650">
    <property type="entry name" value="KH_2"/>
    <property type="match status" value="1"/>
</dbReference>
<reference evidence="12" key="1">
    <citation type="submission" date="2017-09" db="EMBL/GenBank/DDBJ databases">
        <title>Depth-based differentiation of microbial function through sediment-hosted aquifers and enrichment of novel symbionts in the deep terrestrial subsurface.</title>
        <authorList>
            <person name="Probst A.J."/>
            <person name="Ladd B."/>
            <person name="Jarett J.K."/>
            <person name="Geller-Mcgrath D.E."/>
            <person name="Sieber C.M.K."/>
            <person name="Emerson J.B."/>
            <person name="Anantharaman K."/>
            <person name="Thomas B.C."/>
            <person name="Malmstrom R."/>
            <person name="Stieglmeier M."/>
            <person name="Klingl A."/>
            <person name="Woyke T."/>
            <person name="Ryan C.M."/>
            <person name="Banfield J.F."/>
        </authorList>
    </citation>
    <scope>NUCLEOTIDE SEQUENCE [LARGE SCALE GENOMIC DNA]</scope>
</reference>
<dbReference type="InterPro" id="IPR001351">
    <property type="entry name" value="Ribosomal_uS3_C"/>
</dbReference>
<dbReference type="EMBL" id="PFEF01000003">
    <property type="protein sequence ID" value="PJE64805.1"/>
    <property type="molecule type" value="Genomic_DNA"/>
</dbReference>
<dbReference type="GO" id="GO:0003735">
    <property type="term" value="F:structural constituent of ribosome"/>
    <property type="evidence" value="ECO:0007669"/>
    <property type="project" value="InterPro"/>
</dbReference>
<keyword evidence="3 8" id="KW-0694">RNA-binding</keyword>
<comment type="function">
    <text evidence="6 8">Binds the lower part of the 30S subunit head. Binds mRNA in the 70S ribosome, positioning it for translation.</text>
</comment>
<dbReference type="SUPFAM" id="SSF54821">
    <property type="entry name" value="Ribosomal protein S3 C-terminal domain"/>
    <property type="match status" value="1"/>
</dbReference>
<comment type="caution">
    <text evidence="11">The sequence shown here is derived from an EMBL/GenBank/DDBJ whole genome shotgun (WGS) entry which is preliminary data.</text>
</comment>
<dbReference type="PROSITE" id="PS00548">
    <property type="entry name" value="RIBOSOMAL_S3"/>
    <property type="match status" value="1"/>
</dbReference>
<dbReference type="SMART" id="SM00322">
    <property type="entry name" value="KH"/>
    <property type="match status" value="1"/>
</dbReference>
<dbReference type="HAMAP" id="MF_01309_B">
    <property type="entry name" value="Ribosomal_uS3_B"/>
    <property type="match status" value="1"/>
</dbReference>
<evidence type="ECO:0000256" key="3">
    <source>
        <dbReference type="ARBA" id="ARBA00022884"/>
    </source>
</evidence>
<dbReference type="InterPro" id="IPR009019">
    <property type="entry name" value="KH_sf_prok-type"/>
</dbReference>
<evidence type="ECO:0000256" key="7">
    <source>
        <dbReference type="ARBA" id="ARBA00035257"/>
    </source>
</evidence>
<dbReference type="Gene3D" id="3.30.1140.32">
    <property type="entry name" value="Ribosomal protein S3, C-terminal domain"/>
    <property type="match status" value="1"/>
</dbReference>
<gene>
    <name evidence="8 11" type="primary">rpsC</name>
    <name evidence="11" type="ORF">COU90_00885</name>
</gene>
<dbReference type="CDD" id="cd02412">
    <property type="entry name" value="KH-II_30S_S3"/>
    <property type="match status" value="1"/>
</dbReference>
<keyword evidence="2 8" id="KW-0699">rRNA-binding</keyword>
<dbReference type="InterPro" id="IPR005704">
    <property type="entry name" value="Ribosomal_uS3_bac-typ"/>
</dbReference>